<accession>A0A933KZC9</accession>
<feature type="transmembrane region" description="Helical" evidence="7">
    <location>
        <begin position="243"/>
        <end position="267"/>
    </location>
</feature>
<feature type="transmembrane region" description="Helical" evidence="7">
    <location>
        <begin position="106"/>
        <end position="130"/>
    </location>
</feature>
<sequence>MAAVTSKSGRIPPFVTLLLLAITTLYPLGFVASTSFRHKADYLRAPYRWPESWSLDNYVRLIENYDVGRAFINSALVIGVALAVTLVLATLASYAIVKLDLPFRRVFAGSFLSVMLVPSQVLIIPVYLLLSYFRLVDTLPGVTLVYIATNLPFAVFFMMTVMRSVPDVLIEAAKMDGAGPLRTLIDIVVPILRTSILTLAILVFLAMWNELIFGLILLPSEANNLLTPKMASIGGRFVSNQPILMSGLMLTSLPPIIVLTFLSKYLVSGIAAGLGK</sequence>
<dbReference type="InterPro" id="IPR035906">
    <property type="entry name" value="MetI-like_sf"/>
</dbReference>
<keyword evidence="2 7" id="KW-0813">Transport</keyword>
<evidence type="ECO:0000256" key="1">
    <source>
        <dbReference type="ARBA" id="ARBA00004651"/>
    </source>
</evidence>
<dbReference type="Gene3D" id="1.10.3720.10">
    <property type="entry name" value="MetI-like"/>
    <property type="match status" value="1"/>
</dbReference>
<evidence type="ECO:0000256" key="2">
    <source>
        <dbReference type="ARBA" id="ARBA00022448"/>
    </source>
</evidence>
<dbReference type="CDD" id="cd06261">
    <property type="entry name" value="TM_PBP2"/>
    <property type="match status" value="1"/>
</dbReference>
<dbReference type="AlphaFoldDB" id="A0A933KZC9"/>
<evidence type="ECO:0000256" key="4">
    <source>
        <dbReference type="ARBA" id="ARBA00022692"/>
    </source>
</evidence>
<proteinExistence type="inferred from homology"/>
<dbReference type="PANTHER" id="PTHR43744">
    <property type="entry name" value="ABC TRANSPORTER PERMEASE PROTEIN MG189-RELATED-RELATED"/>
    <property type="match status" value="1"/>
</dbReference>
<dbReference type="Pfam" id="PF00528">
    <property type="entry name" value="BPD_transp_1"/>
    <property type="match status" value="1"/>
</dbReference>
<keyword evidence="3" id="KW-1003">Cell membrane</keyword>
<keyword evidence="4 7" id="KW-0812">Transmembrane</keyword>
<dbReference type="EMBL" id="JACRAF010000019">
    <property type="protein sequence ID" value="MBI4921389.1"/>
    <property type="molecule type" value="Genomic_DNA"/>
</dbReference>
<dbReference type="PROSITE" id="PS50928">
    <property type="entry name" value="ABC_TM1"/>
    <property type="match status" value="1"/>
</dbReference>
<dbReference type="GO" id="GO:0055085">
    <property type="term" value="P:transmembrane transport"/>
    <property type="evidence" value="ECO:0007669"/>
    <property type="project" value="InterPro"/>
</dbReference>
<dbReference type="PANTHER" id="PTHR43744:SF12">
    <property type="entry name" value="ABC TRANSPORTER PERMEASE PROTEIN MG189-RELATED"/>
    <property type="match status" value="1"/>
</dbReference>
<dbReference type="InterPro" id="IPR000515">
    <property type="entry name" value="MetI-like"/>
</dbReference>
<comment type="caution">
    <text evidence="9">The sequence shown here is derived from an EMBL/GenBank/DDBJ whole genome shotgun (WGS) entry which is preliminary data.</text>
</comment>
<organism evidence="9 10">
    <name type="scientific">Devosia nanyangense</name>
    <dbReference type="NCBI Taxonomy" id="1228055"/>
    <lineage>
        <taxon>Bacteria</taxon>
        <taxon>Pseudomonadati</taxon>
        <taxon>Pseudomonadota</taxon>
        <taxon>Alphaproteobacteria</taxon>
        <taxon>Hyphomicrobiales</taxon>
        <taxon>Devosiaceae</taxon>
        <taxon>Devosia</taxon>
    </lineage>
</organism>
<evidence type="ECO:0000256" key="3">
    <source>
        <dbReference type="ARBA" id="ARBA00022475"/>
    </source>
</evidence>
<feature type="domain" description="ABC transmembrane type-1" evidence="8">
    <location>
        <begin position="71"/>
        <end position="262"/>
    </location>
</feature>
<keyword evidence="5 7" id="KW-1133">Transmembrane helix</keyword>
<comment type="subcellular location">
    <subcellularLocation>
        <location evidence="1 7">Cell membrane</location>
        <topology evidence="1 7">Multi-pass membrane protein</topology>
    </subcellularLocation>
</comment>
<evidence type="ECO:0000256" key="6">
    <source>
        <dbReference type="ARBA" id="ARBA00023136"/>
    </source>
</evidence>
<comment type="similarity">
    <text evidence="7">Belongs to the binding-protein-dependent transport system permease family.</text>
</comment>
<feature type="transmembrane region" description="Helical" evidence="7">
    <location>
        <begin position="142"/>
        <end position="162"/>
    </location>
</feature>
<feature type="transmembrane region" description="Helical" evidence="7">
    <location>
        <begin position="70"/>
        <end position="94"/>
    </location>
</feature>
<name>A0A933KZC9_9HYPH</name>
<protein>
    <submittedName>
        <fullName evidence="9">Carbohydrate ABC transporter permease</fullName>
    </submittedName>
</protein>
<evidence type="ECO:0000259" key="8">
    <source>
        <dbReference type="PROSITE" id="PS50928"/>
    </source>
</evidence>
<reference evidence="9" key="1">
    <citation type="submission" date="2020-07" db="EMBL/GenBank/DDBJ databases">
        <title>Huge and variable diversity of episymbiotic CPR bacteria and DPANN archaea in groundwater ecosystems.</title>
        <authorList>
            <person name="He C.Y."/>
            <person name="Keren R."/>
            <person name="Whittaker M."/>
            <person name="Farag I.F."/>
            <person name="Doudna J."/>
            <person name="Cate J.H.D."/>
            <person name="Banfield J.F."/>
        </authorList>
    </citation>
    <scope>NUCLEOTIDE SEQUENCE</scope>
    <source>
        <strain evidence="9">NC_groundwater_1586_Pr3_B-0.1um_66_15</strain>
    </source>
</reference>
<keyword evidence="6 7" id="KW-0472">Membrane</keyword>
<evidence type="ECO:0000256" key="5">
    <source>
        <dbReference type="ARBA" id="ARBA00022989"/>
    </source>
</evidence>
<dbReference type="Proteomes" id="UP000782610">
    <property type="component" value="Unassembled WGS sequence"/>
</dbReference>
<evidence type="ECO:0000313" key="9">
    <source>
        <dbReference type="EMBL" id="MBI4921389.1"/>
    </source>
</evidence>
<dbReference type="SUPFAM" id="SSF161098">
    <property type="entry name" value="MetI-like"/>
    <property type="match status" value="1"/>
</dbReference>
<dbReference type="GO" id="GO:0005886">
    <property type="term" value="C:plasma membrane"/>
    <property type="evidence" value="ECO:0007669"/>
    <property type="project" value="UniProtKB-SubCell"/>
</dbReference>
<gene>
    <name evidence="9" type="ORF">HY834_06530</name>
</gene>
<evidence type="ECO:0000256" key="7">
    <source>
        <dbReference type="RuleBase" id="RU363032"/>
    </source>
</evidence>
<feature type="transmembrane region" description="Helical" evidence="7">
    <location>
        <begin position="183"/>
        <end position="208"/>
    </location>
</feature>
<evidence type="ECO:0000313" key="10">
    <source>
        <dbReference type="Proteomes" id="UP000782610"/>
    </source>
</evidence>